<dbReference type="AlphaFoldDB" id="A0A9W6WUS3"/>
<organism evidence="2 3">
    <name type="scientific">Phytophthora lilii</name>
    <dbReference type="NCBI Taxonomy" id="2077276"/>
    <lineage>
        <taxon>Eukaryota</taxon>
        <taxon>Sar</taxon>
        <taxon>Stramenopiles</taxon>
        <taxon>Oomycota</taxon>
        <taxon>Peronosporomycetes</taxon>
        <taxon>Peronosporales</taxon>
        <taxon>Peronosporaceae</taxon>
        <taxon>Phytophthora</taxon>
    </lineage>
</organism>
<dbReference type="InterPro" id="IPR029466">
    <property type="entry name" value="NAM-associated_C"/>
</dbReference>
<sequence length="96" mass="10681">MHSRQELAVATSAQVEIMKEQLGVTKEKVAALASHQKIMHDQAGMKVMCTVTEGLSDIGKEYILLKQKQILVKAEGAKLTYINDPLARRSRVDMLD</sequence>
<dbReference type="Pfam" id="PF14303">
    <property type="entry name" value="NAM-associated"/>
    <property type="match status" value="1"/>
</dbReference>
<dbReference type="EMBL" id="BSXW01000316">
    <property type="protein sequence ID" value="GMF18455.1"/>
    <property type="molecule type" value="Genomic_DNA"/>
</dbReference>
<protein>
    <submittedName>
        <fullName evidence="2">Unnamed protein product</fullName>
    </submittedName>
</protein>
<dbReference type="Proteomes" id="UP001165083">
    <property type="component" value="Unassembled WGS sequence"/>
</dbReference>
<evidence type="ECO:0000313" key="3">
    <source>
        <dbReference type="Proteomes" id="UP001165083"/>
    </source>
</evidence>
<accession>A0A9W6WUS3</accession>
<dbReference type="OrthoDB" id="129295at2759"/>
<name>A0A9W6WUS3_9STRA</name>
<evidence type="ECO:0000259" key="1">
    <source>
        <dbReference type="Pfam" id="PF14303"/>
    </source>
</evidence>
<comment type="caution">
    <text evidence="2">The sequence shown here is derived from an EMBL/GenBank/DDBJ whole genome shotgun (WGS) entry which is preliminary data.</text>
</comment>
<reference evidence="2" key="1">
    <citation type="submission" date="2023-04" db="EMBL/GenBank/DDBJ databases">
        <title>Phytophthora lilii NBRC 32176.</title>
        <authorList>
            <person name="Ichikawa N."/>
            <person name="Sato H."/>
            <person name="Tonouchi N."/>
        </authorList>
    </citation>
    <scope>NUCLEOTIDE SEQUENCE</scope>
    <source>
        <strain evidence="2">NBRC 32176</strain>
    </source>
</reference>
<keyword evidence="3" id="KW-1185">Reference proteome</keyword>
<evidence type="ECO:0000313" key="2">
    <source>
        <dbReference type="EMBL" id="GMF18455.1"/>
    </source>
</evidence>
<proteinExistence type="predicted"/>
<feature type="domain" description="No apical meristem-associated C-terminal" evidence="1">
    <location>
        <begin position="6"/>
        <end position="70"/>
    </location>
</feature>
<gene>
    <name evidence="2" type="ORF">Plil01_000690800</name>
</gene>